<dbReference type="Proteomes" id="UP001374803">
    <property type="component" value="Chromosome"/>
</dbReference>
<gene>
    <name evidence="3" type="ORF">LVJ94_16945</name>
</gene>
<dbReference type="PANTHER" id="PTHR33269:SF17">
    <property type="entry name" value="NADH-UBIQUINONE OXIDOREDUCTASE CHAIN 6"/>
    <property type="match status" value="1"/>
</dbReference>
<organism evidence="3 4">
    <name type="scientific">Pendulispora rubella</name>
    <dbReference type="NCBI Taxonomy" id="2741070"/>
    <lineage>
        <taxon>Bacteria</taxon>
        <taxon>Pseudomonadati</taxon>
        <taxon>Myxococcota</taxon>
        <taxon>Myxococcia</taxon>
        <taxon>Myxococcales</taxon>
        <taxon>Sorangiineae</taxon>
        <taxon>Pendulisporaceae</taxon>
        <taxon>Pendulispora</taxon>
    </lineage>
</organism>
<evidence type="ECO:0000313" key="3">
    <source>
        <dbReference type="EMBL" id="WXB08910.1"/>
    </source>
</evidence>
<dbReference type="InterPro" id="IPR001457">
    <property type="entry name" value="NADH_UbQ/plastoQ_OxRdtase_su6"/>
</dbReference>
<keyword evidence="2" id="KW-0520">NAD</keyword>
<dbReference type="EMBL" id="CP089983">
    <property type="protein sequence ID" value="WXB08910.1"/>
    <property type="molecule type" value="Genomic_DNA"/>
</dbReference>
<evidence type="ECO:0000313" key="4">
    <source>
        <dbReference type="Proteomes" id="UP001374803"/>
    </source>
</evidence>
<comment type="function">
    <text evidence="2">NDH-1 shuttles electrons from NADH, via FMN and iron-sulfur (Fe-S) centers, to quinones in the respiratory chain. Couples the redox reaction to proton translocation (for every two electrons transferred, four hydrogen ions are translocated across the cytoplasmic membrane), and thus conserves the redox energy in a proton gradient.</text>
</comment>
<comment type="similarity">
    <text evidence="1 2">Belongs to the complex I subunit 6 family.</text>
</comment>
<sequence>MIIGQIYFYLLAALSLLGALVVVTNKNPIRGAMGLLLTVVSLAGLFLALHAEFIAFIQLIVYAGAIVVLFLFVIMLLGPDAAPPRDHHGRVPRAFAGVLFGLAAAGAILLMAKQVEFAPLQRVAVDFGTVDAIGRVLFTDGVVPFELASALLMVAIVGAVAVARGRLAHEMSPAKASPAAAATARNVEAEKHP</sequence>
<dbReference type="InterPro" id="IPR042106">
    <property type="entry name" value="Nuo/plastoQ_OxRdtase_6_NuoJ"/>
</dbReference>
<comment type="subcellular location">
    <subcellularLocation>
        <location evidence="2">Cell membrane</location>
        <topology evidence="2">Multi-pass membrane protein</topology>
    </subcellularLocation>
</comment>
<protein>
    <recommendedName>
        <fullName evidence="2">NADH-quinone oxidoreductase subunit J</fullName>
        <ecNumber evidence="2">7.1.1.-</ecNumber>
    </recommendedName>
</protein>
<evidence type="ECO:0000256" key="1">
    <source>
        <dbReference type="ARBA" id="ARBA00005698"/>
    </source>
</evidence>
<feature type="transmembrane region" description="Helical" evidence="2">
    <location>
        <begin position="55"/>
        <end position="79"/>
    </location>
</feature>
<dbReference type="EC" id="7.1.1.-" evidence="2"/>
<accession>A0ABZ2LID6</accession>
<evidence type="ECO:0000256" key="2">
    <source>
        <dbReference type="RuleBase" id="RU004429"/>
    </source>
</evidence>
<reference evidence="3" key="1">
    <citation type="submission" date="2021-12" db="EMBL/GenBank/DDBJ databases">
        <title>Discovery of the Pendulisporaceae a myxobacterial family with distinct sporulation behavior and unique specialized metabolism.</title>
        <authorList>
            <person name="Garcia R."/>
            <person name="Popoff A."/>
            <person name="Bader C.D."/>
            <person name="Loehr J."/>
            <person name="Walesch S."/>
            <person name="Walt C."/>
            <person name="Boldt J."/>
            <person name="Bunk B."/>
            <person name="Haeckl F.J.F.P.J."/>
            <person name="Gunesch A.P."/>
            <person name="Birkelbach J."/>
            <person name="Nuebel U."/>
            <person name="Pietschmann T."/>
            <person name="Bach T."/>
            <person name="Mueller R."/>
        </authorList>
    </citation>
    <scope>NUCLEOTIDE SEQUENCE</scope>
    <source>
        <strain evidence="3">MSr11367</strain>
    </source>
</reference>
<comment type="catalytic activity">
    <reaction evidence="2">
        <text>a quinone + NADH + 5 H(+)(in) = a quinol + NAD(+) + 4 H(+)(out)</text>
        <dbReference type="Rhea" id="RHEA:57888"/>
        <dbReference type="ChEBI" id="CHEBI:15378"/>
        <dbReference type="ChEBI" id="CHEBI:24646"/>
        <dbReference type="ChEBI" id="CHEBI:57540"/>
        <dbReference type="ChEBI" id="CHEBI:57945"/>
        <dbReference type="ChEBI" id="CHEBI:132124"/>
    </reaction>
</comment>
<keyword evidence="2" id="KW-1133">Transmembrane helix</keyword>
<keyword evidence="4" id="KW-1185">Reference proteome</keyword>
<feature type="transmembrane region" description="Helical" evidence="2">
    <location>
        <begin position="6"/>
        <end position="24"/>
    </location>
</feature>
<feature type="transmembrane region" description="Helical" evidence="2">
    <location>
        <begin position="147"/>
        <end position="167"/>
    </location>
</feature>
<dbReference type="PANTHER" id="PTHR33269">
    <property type="entry name" value="NADH-UBIQUINONE OXIDOREDUCTASE CHAIN 6"/>
    <property type="match status" value="1"/>
</dbReference>
<keyword evidence="2" id="KW-0472">Membrane</keyword>
<keyword evidence="2" id="KW-0874">Quinone</keyword>
<keyword evidence="2" id="KW-1003">Cell membrane</keyword>
<keyword evidence="2" id="KW-0812">Transmembrane</keyword>
<feature type="transmembrane region" description="Helical" evidence="2">
    <location>
        <begin position="91"/>
        <end position="112"/>
    </location>
</feature>
<name>A0ABZ2LID6_9BACT</name>
<feature type="transmembrane region" description="Helical" evidence="2">
    <location>
        <begin position="31"/>
        <end position="49"/>
    </location>
</feature>
<dbReference type="Gene3D" id="1.20.120.1200">
    <property type="entry name" value="NADH-ubiquinone/plastoquinone oxidoreductase chain 6, subunit NuoJ"/>
    <property type="match status" value="1"/>
</dbReference>
<dbReference type="RefSeq" id="WP_394838585.1">
    <property type="nucleotide sequence ID" value="NZ_CP089929.1"/>
</dbReference>
<dbReference type="Pfam" id="PF00499">
    <property type="entry name" value="Oxidored_q3"/>
    <property type="match status" value="1"/>
</dbReference>
<proteinExistence type="inferred from homology"/>